<evidence type="ECO:0000256" key="1">
    <source>
        <dbReference type="ARBA" id="ARBA00004450"/>
    </source>
</evidence>
<evidence type="ECO:0000256" key="3">
    <source>
        <dbReference type="ARBA" id="ARBA00022787"/>
    </source>
</evidence>
<evidence type="ECO:0000256" key="6">
    <source>
        <dbReference type="ARBA" id="ARBA00023136"/>
    </source>
</evidence>
<dbReference type="Proteomes" id="UP000007322">
    <property type="component" value="Chromosome 4"/>
</dbReference>
<dbReference type="InterPro" id="IPR036291">
    <property type="entry name" value="NAD(P)-bd_dom_sf"/>
</dbReference>
<dbReference type="Gene3D" id="3.40.50.720">
    <property type="entry name" value="NAD(P)-binding Rossmann-like Domain"/>
    <property type="match status" value="1"/>
</dbReference>
<name>G2QHJ0_THET4</name>
<evidence type="ECO:0000313" key="9">
    <source>
        <dbReference type="Proteomes" id="UP000007322"/>
    </source>
</evidence>
<dbReference type="GeneID" id="11513648"/>
<dbReference type="SUPFAM" id="SSF51735">
    <property type="entry name" value="NAD(P)-binding Rossmann-fold domains"/>
    <property type="match status" value="1"/>
</dbReference>
<keyword evidence="4" id="KW-0809">Transit peptide</keyword>
<dbReference type="eggNOG" id="KOG4039">
    <property type="taxonomic scope" value="Eukaryota"/>
</dbReference>
<accession>G2QHJ0</accession>
<dbReference type="GO" id="GO:0005741">
    <property type="term" value="C:mitochondrial outer membrane"/>
    <property type="evidence" value="ECO:0007669"/>
    <property type="project" value="UniProtKB-SubCell"/>
</dbReference>
<protein>
    <recommendedName>
        <fullName evidence="7">NAD(P)-binding domain-containing protein</fullName>
    </recommendedName>
</protein>
<proteinExistence type="inferred from homology"/>
<dbReference type="OrthoDB" id="430436at2759"/>
<feature type="domain" description="NAD(P)-binding" evidence="7">
    <location>
        <begin position="8"/>
        <end position="157"/>
    </location>
</feature>
<dbReference type="Pfam" id="PF13460">
    <property type="entry name" value="NAD_binding_10"/>
    <property type="match status" value="1"/>
</dbReference>
<evidence type="ECO:0000256" key="4">
    <source>
        <dbReference type="ARBA" id="ARBA00022946"/>
    </source>
</evidence>
<comment type="similarity">
    <text evidence="2">Belongs to the FMP52 family.</text>
</comment>
<dbReference type="PANTHER" id="PTHR14097">
    <property type="entry name" value="OXIDOREDUCTASE HTATIP2"/>
    <property type="match status" value="1"/>
</dbReference>
<dbReference type="AlphaFoldDB" id="G2QHJ0"/>
<dbReference type="InterPro" id="IPR016040">
    <property type="entry name" value="NAD(P)-bd_dom"/>
</dbReference>
<sequence>MTSTLLFGGTGAVGSHILSTLLGDSAVTAVHTISRRAPKSTGPTLQATVEADTTQWAARLKAIQPVPSTVFSSLGTTRAQAGGIANQWKIDHDLNVELARAAKEAGVRRFVFVSSAGTGGLVARMLPYSKMKRGVESTIRELGFETAIILRPGLIIADREVPHQGGPLLVGAARALGRWFGPSKGYDWWAQESEVIARAAVHAAKIAEEGKAPEKVWVLEQSDIVRLGRTEWKN</sequence>
<dbReference type="InParanoid" id="G2QHJ0"/>
<dbReference type="FunFam" id="3.40.50.720:FF:000366">
    <property type="entry name" value="Protein FMP52, mitochondrial"/>
    <property type="match status" value="1"/>
</dbReference>
<dbReference type="VEuPathDB" id="FungiDB:MYCTH_2306514"/>
<dbReference type="EMBL" id="CP003005">
    <property type="protein sequence ID" value="AEO58850.1"/>
    <property type="molecule type" value="Genomic_DNA"/>
</dbReference>
<dbReference type="STRING" id="573729.G2QHJ0"/>
<evidence type="ECO:0000313" key="8">
    <source>
        <dbReference type="EMBL" id="AEO58850.1"/>
    </source>
</evidence>
<comment type="subcellular location">
    <subcellularLocation>
        <location evidence="1">Mitochondrion outer membrane</location>
        <topology evidence="1">Peripheral membrane protein</topology>
    </subcellularLocation>
</comment>
<organism evidence="8 9">
    <name type="scientific">Thermothelomyces thermophilus (strain ATCC 42464 / BCRC 31852 / DSM 1799)</name>
    <name type="common">Sporotrichum thermophile</name>
    <dbReference type="NCBI Taxonomy" id="573729"/>
    <lineage>
        <taxon>Eukaryota</taxon>
        <taxon>Fungi</taxon>
        <taxon>Dikarya</taxon>
        <taxon>Ascomycota</taxon>
        <taxon>Pezizomycotina</taxon>
        <taxon>Sordariomycetes</taxon>
        <taxon>Sordariomycetidae</taxon>
        <taxon>Sordariales</taxon>
        <taxon>Chaetomiaceae</taxon>
        <taxon>Thermothelomyces</taxon>
    </lineage>
</organism>
<keyword evidence="9" id="KW-1185">Reference proteome</keyword>
<dbReference type="FunCoup" id="G2QHJ0">
    <property type="interactions" value="91"/>
</dbReference>
<dbReference type="RefSeq" id="XP_003664095.1">
    <property type="nucleotide sequence ID" value="XM_003664047.1"/>
</dbReference>
<dbReference type="KEGG" id="mtm:MYCTH_2306514"/>
<keyword evidence="6" id="KW-0472">Membrane</keyword>
<dbReference type="OMA" id="CIENAKA"/>
<dbReference type="HOGENOM" id="CLU_071330_3_0_1"/>
<keyword evidence="5" id="KW-0496">Mitochondrion</keyword>
<evidence type="ECO:0000259" key="7">
    <source>
        <dbReference type="Pfam" id="PF13460"/>
    </source>
</evidence>
<dbReference type="PANTHER" id="PTHR14097:SF7">
    <property type="entry name" value="OXIDOREDUCTASE HTATIP2"/>
    <property type="match status" value="1"/>
</dbReference>
<evidence type="ECO:0000256" key="2">
    <source>
        <dbReference type="ARBA" id="ARBA00006617"/>
    </source>
</evidence>
<reference evidence="8 9" key="1">
    <citation type="journal article" date="2011" name="Nat. Biotechnol.">
        <title>Comparative genomic analysis of the thermophilic biomass-degrading fungi Myceliophthora thermophila and Thielavia terrestris.</title>
        <authorList>
            <person name="Berka R.M."/>
            <person name="Grigoriev I.V."/>
            <person name="Otillar R."/>
            <person name="Salamov A."/>
            <person name="Grimwood J."/>
            <person name="Reid I."/>
            <person name="Ishmael N."/>
            <person name="John T."/>
            <person name="Darmond C."/>
            <person name="Moisan M.-C."/>
            <person name="Henrissat B."/>
            <person name="Coutinho P.M."/>
            <person name="Lombard V."/>
            <person name="Natvig D.O."/>
            <person name="Lindquist E."/>
            <person name="Schmutz J."/>
            <person name="Lucas S."/>
            <person name="Harris P."/>
            <person name="Powlowski J."/>
            <person name="Bellemare A."/>
            <person name="Taylor D."/>
            <person name="Butler G."/>
            <person name="de Vries R.P."/>
            <person name="Allijn I.E."/>
            <person name="van den Brink J."/>
            <person name="Ushinsky S."/>
            <person name="Storms R."/>
            <person name="Powell A.J."/>
            <person name="Paulsen I.T."/>
            <person name="Elbourne L.D.H."/>
            <person name="Baker S.E."/>
            <person name="Magnuson J."/>
            <person name="LaBoissiere S."/>
            <person name="Clutterbuck A.J."/>
            <person name="Martinez D."/>
            <person name="Wogulis M."/>
            <person name="de Leon A.L."/>
            <person name="Rey M.W."/>
            <person name="Tsang A."/>
        </authorList>
    </citation>
    <scope>NUCLEOTIDE SEQUENCE [LARGE SCALE GENOMIC DNA]</scope>
    <source>
        <strain evidence="9">ATCC 42464 / BCRC 31852 / DSM 1799</strain>
    </source>
</reference>
<keyword evidence="3" id="KW-1000">Mitochondrion outer membrane</keyword>
<evidence type="ECO:0000256" key="5">
    <source>
        <dbReference type="ARBA" id="ARBA00023128"/>
    </source>
</evidence>
<gene>
    <name evidence="8" type="ORF">MYCTH_2306514</name>
</gene>
<dbReference type="GO" id="GO:0051170">
    <property type="term" value="P:import into nucleus"/>
    <property type="evidence" value="ECO:0007669"/>
    <property type="project" value="TreeGrafter"/>
</dbReference>